<evidence type="ECO:0000313" key="2">
    <source>
        <dbReference type="Proteomes" id="UP001151760"/>
    </source>
</evidence>
<dbReference type="EMBL" id="BQNB010009171">
    <property type="protein sequence ID" value="GJS59754.1"/>
    <property type="molecule type" value="Genomic_DNA"/>
</dbReference>
<reference evidence="1" key="1">
    <citation type="journal article" date="2022" name="Int. J. Mol. Sci.">
        <title>Draft Genome of Tanacetum Coccineum: Genomic Comparison of Closely Related Tanacetum-Family Plants.</title>
        <authorList>
            <person name="Yamashiro T."/>
            <person name="Shiraishi A."/>
            <person name="Nakayama K."/>
            <person name="Satake H."/>
        </authorList>
    </citation>
    <scope>NUCLEOTIDE SEQUENCE</scope>
</reference>
<dbReference type="Proteomes" id="UP001151760">
    <property type="component" value="Unassembled WGS sequence"/>
</dbReference>
<protein>
    <submittedName>
        <fullName evidence="1">Uncharacterized protein</fullName>
    </submittedName>
</protein>
<organism evidence="1 2">
    <name type="scientific">Tanacetum coccineum</name>
    <dbReference type="NCBI Taxonomy" id="301880"/>
    <lineage>
        <taxon>Eukaryota</taxon>
        <taxon>Viridiplantae</taxon>
        <taxon>Streptophyta</taxon>
        <taxon>Embryophyta</taxon>
        <taxon>Tracheophyta</taxon>
        <taxon>Spermatophyta</taxon>
        <taxon>Magnoliopsida</taxon>
        <taxon>eudicotyledons</taxon>
        <taxon>Gunneridae</taxon>
        <taxon>Pentapetalae</taxon>
        <taxon>asterids</taxon>
        <taxon>campanulids</taxon>
        <taxon>Asterales</taxon>
        <taxon>Asteraceae</taxon>
        <taxon>Asteroideae</taxon>
        <taxon>Anthemideae</taxon>
        <taxon>Anthemidinae</taxon>
        <taxon>Tanacetum</taxon>
    </lineage>
</organism>
<proteinExistence type="predicted"/>
<reference evidence="1" key="2">
    <citation type="submission" date="2022-01" db="EMBL/GenBank/DDBJ databases">
        <authorList>
            <person name="Yamashiro T."/>
            <person name="Shiraishi A."/>
            <person name="Satake H."/>
            <person name="Nakayama K."/>
        </authorList>
    </citation>
    <scope>NUCLEOTIDE SEQUENCE</scope>
</reference>
<sequence length="82" mass="9621">MNKDPTPYVSRFAMPRSPHLTLHDLSDRMDRMEIQQGVLERMSSRQSYYSDRYVSVFEFMAGYYGVPLDGDYAPPGYDEEQQ</sequence>
<evidence type="ECO:0000313" key="1">
    <source>
        <dbReference type="EMBL" id="GJS59754.1"/>
    </source>
</evidence>
<keyword evidence="2" id="KW-1185">Reference proteome</keyword>
<gene>
    <name evidence="1" type="ORF">Tco_0654538</name>
</gene>
<accession>A0ABQ4X3M3</accession>
<name>A0ABQ4X3M3_9ASTR</name>
<comment type="caution">
    <text evidence="1">The sequence shown here is derived from an EMBL/GenBank/DDBJ whole genome shotgun (WGS) entry which is preliminary data.</text>
</comment>